<name>A0ABV1RPM0_9BACT</name>
<evidence type="ECO:0000313" key="1">
    <source>
        <dbReference type="EMBL" id="MER2996315.1"/>
    </source>
</evidence>
<dbReference type="PROSITE" id="PS51257">
    <property type="entry name" value="PROKAR_LIPOPROTEIN"/>
    <property type="match status" value="1"/>
</dbReference>
<organism evidence="1 2">
    <name type="scientific">Pontibacter populi</name>
    <dbReference type="NCBI Taxonomy" id="890055"/>
    <lineage>
        <taxon>Bacteria</taxon>
        <taxon>Pseudomonadati</taxon>
        <taxon>Bacteroidota</taxon>
        <taxon>Cytophagia</taxon>
        <taxon>Cytophagales</taxon>
        <taxon>Hymenobacteraceae</taxon>
        <taxon>Pontibacter</taxon>
    </lineage>
</organism>
<reference evidence="1 2" key="1">
    <citation type="submission" date="2024-06" db="EMBL/GenBank/DDBJ databases">
        <title>Pontibacter populi HYL7-15.</title>
        <authorList>
            <person name="Kim M.K."/>
        </authorList>
    </citation>
    <scope>NUCLEOTIDE SEQUENCE [LARGE SCALE GENOMIC DNA]</scope>
    <source>
        <strain evidence="1 2">HYL7-15</strain>
    </source>
</reference>
<dbReference type="RefSeq" id="WP_350410566.1">
    <property type="nucleotide sequence ID" value="NZ_JBEOKT010000002.1"/>
</dbReference>
<comment type="caution">
    <text evidence="1">The sequence shown here is derived from an EMBL/GenBank/DDBJ whole genome shotgun (WGS) entry which is preliminary data.</text>
</comment>
<keyword evidence="2" id="KW-1185">Reference proteome</keyword>
<protein>
    <submittedName>
        <fullName evidence="1">DUF3221 domain-containing protein</fullName>
    </submittedName>
</protein>
<dbReference type="EMBL" id="JBEOKT010000002">
    <property type="protein sequence ID" value="MER2996315.1"/>
    <property type="molecule type" value="Genomic_DNA"/>
</dbReference>
<dbReference type="InterPro" id="IPR021598">
    <property type="entry name" value="DUF3221"/>
</dbReference>
<gene>
    <name evidence="1" type="ORF">ABS362_02080</name>
</gene>
<accession>A0ABV1RPM0</accession>
<dbReference type="Proteomes" id="UP001476807">
    <property type="component" value="Unassembled WGS sequence"/>
</dbReference>
<proteinExistence type="predicted"/>
<sequence length="130" mass="14107">MNILLKILAYSLVIVAIVSCRGDELKRMPDTLPDINGKITSLTETGTTEKNSRLQLLVEAGKGVESAYPQASVKVDENTLIEDKDGKRIKAGQLKEGHEVEVWFDGAVMESMPVQATAVAIRVTLPTGKL</sequence>
<evidence type="ECO:0000313" key="2">
    <source>
        <dbReference type="Proteomes" id="UP001476807"/>
    </source>
</evidence>
<dbReference type="Pfam" id="PF11518">
    <property type="entry name" value="DUF3221"/>
    <property type="match status" value="1"/>
</dbReference>